<protein>
    <submittedName>
        <fullName evidence="2">Rrf2-linked NADH-flavin reductase</fullName>
    </submittedName>
</protein>
<dbReference type="Gene3D" id="3.40.50.720">
    <property type="entry name" value="NAD(P)-binding Rossmann-like Domain"/>
    <property type="match status" value="1"/>
</dbReference>
<dbReference type="PANTHER" id="PTHR43355">
    <property type="entry name" value="FLAVIN REDUCTASE (NADPH)"/>
    <property type="match status" value="1"/>
</dbReference>
<gene>
    <name evidence="2" type="ORF">FM110_09615</name>
</gene>
<name>A0A1X6X3H7_9MICO</name>
<evidence type="ECO:0000313" key="3">
    <source>
        <dbReference type="Proteomes" id="UP000195981"/>
    </source>
</evidence>
<dbReference type="PANTHER" id="PTHR43355:SF2">
    <property type="entry name" value="FLAVIN REDUCTASE (NADPH)"/>
    <property type="match status" value="1"/>
</dbReference>
<dbReference type="InterPro" id="IPR051606">
    <property type="entry name" value="Polyketide_Oxido-like"/>
</dbReference>
<proteinExistence type="predicted"/>
<dbReference type="GO" id="GO:0016646">
    <property type="term" value="F:oxidoreductase activity, acting on the CH-NH group of donors, NAD or NADP as acceptor"/>
    <property type="evidence" value="ECO:0007669"/>
    <property type="project" value="TreeGrafter"/>
</dbReference>
<dbReference type="AlphaFoldDB" id="A0A1X6X3H7"/>
<dbReference type="InterPro" id="IPR016040">
    <property type="entry name" value="NAD(P)-bd_dom"/>
</dbReference>
<dbReference type="OrthoDB" id="3191258at2"/>
<dbReference type="EMBL" id="FWFG01000082">
    <property type="protein sequence ID" value="SLM93296.1"/>
    <property type="molecule type" value="Genomic_DNA"/>
</dbReference>
<feature type="domain" description="NAD(P)-binding" evidence="1">
    <location>
        <begin position="7"/>
        <end position="190"/>
    </location>
</feature>
<sequence length="206" mass="21460">MRIAIMGAAGKAGALIAREALSRGHDITGFGRSAKPGVDVVKDALDLTAEDLADVDVVVDALGFFNPENLDLHTTAALHLADLLAGADARLLIVGGAGSLYVDAERTTPLLETSDFPDAFVPLARAQAAQLAASRERTDAAWTFISPAADFQADGEREGGYVLAGDLLETGADGTSRISYADYAIAVVDEAERAEHVGEWISVHAA</sequence>
<dbReference type="Pfam" id="PF13460">
    <property type="entry name" value="NAD_binding_10"/>
    <property type="match status" value="1"/>
</dbReference>
<dbReference type="RefSeq" id="WP_087104551.1">
    <property type="nucleotide sequence ID" value="NZ_FWFG01000082.1"/>
</dbReference>
<dbReference type="SUPFAM" id="SSF51735">
    <property type="entry name" value="NAD(P)-binding Rossmann-fold domains"/>
    <property type="match status" value="1"/>
</dbReference>
<dbReference type="Proteomes" id="UP000195981">
    <property type="component" value="Unassembled WGS sequence"/>
</dbReference>
<organism evidence="2 3">
    <name type="scientific">Brachybacterium nesterenkovii</name>
    <dbReference type="NCBI Taxonomy" id="47847"/>
    <lineage>
        <taxon>Bacteria</taxon>
        <taxon>Bacillati</taxon>
        <taxon>Actinomycetota</taxon>
        <taxon>Actinomycetes</taxon>
        <taxon>Micrococcales</taxon>
        <taxon>Dermabacteraceae</taxon>
        <taxon>Brachybacterium</taxon>
    </lineage>
</organism>
<reference evidence="2 3" key="1">
    <citation type="submission" date="2017-02" db="EMBL/GenBank/DDBJ databases">
        <authorList>
            <person name="Peterson S.W."/>
        </authorList>
    </citation>
    <scope>NUCLEOTIDE SEQUENCE [LARGE SCALE GENOMIC DNA]</scope>
    <source>
        <strain evidence="2 3">CIP104813</strain>
    </source>
</reference>
<dbReference type="InterPro" id="IPR036291">
    <property type="entry name" value="NAD(P)-bd_dom_sf"/>
</dbReference>
<keyword evidence="3" id="KW-1185">Reference proteome</keyword>
<accession>A0A1X6X3H7</accession>
<evidence type="ECO:0000259" key="1">
    <source>
        <dbReference type="Pfam" id="PF13460"/>
    </source>
</evidence>
<evidence type="ECO:0000313" key="2">
    <source>
        <dbReference type="EMBL" id="SLM93296.1"/>
    </source>
</evidence>